<sequence>MSVFSGEVQKSNSFRYLWGWLWIGCKAVLFLFKKQEQISILKNCDMIDYYF</sequence>
<reference evidence="2 3" key="1">
    <citation type="submission" date="2013-01" db="EMBL/GenBank/DDBJ databases">
        <authorList>
            <person name="Harkins D.M."/>
            <person name="Durkin A.S."/>
            <person name="Brinkac L.M."/>
            <person name="Haft D.H."/>
            <person name="Selengut J.D."/>
            <person name="Sanka R."/>
            <person name="DePew J."/>
            <person name="Purushe J."/>
            <person name="Galloway R.L."/>
            <person name="Vinetz J.M."/>
            <person name="Sutton G.G."/>
            <person name="Nierman W.C."/>
            <person name="Fouts D.E."/>
        </authorList>
    </citation>
    <scope>NUCLEOTIDE SEQUENCE [LARGE SCALE GENOMIC DNA]</scope>
    <source>
        <strain evidence="2 3">Nikolaevo</strain>
    </source>
</reference>
<evidence type="ECO:0000313" key="3">
    <source>
        <dbReference type="Proteomes" id="UP000011980"/>
    </source>
</evidence>
<keyword evidence="1" id="KW-1133">Transmembrane helix</keyword>
<protein>
    <submittedName>
        <fullName evidence="2">Uncharacterized protein</fullName>
    </submittedName>
</protein>
<dbReference type="AlphaFoldDB" id="M6FGD8"/>
<comment type="caution">
    <text evidence="2">The sequence shown here is derived from an EMBL/GenBank/DDBJ whole genome shotgun (WGS) entry which is preliminary data.</text>
</comment>
<feature type="transmembrane region" description="Helical" evidence="1">
    <location>
        <begin position="15"/>
        <end position="32"/>
    </location>
</feature>
<evidence type="ECO:0000256" key="1">
    <source>
        <dbReference type="SAM" id="Phobius"/>
    </source>
</evidence>
<name>M6FGD8_9LEPT</name>
<dbReference type="EMBL" id="ANCE01000010">
    <property type="protein sequence ID" value="EMK26117.1"/>
    <property type="molecule type" value="Genomic_DNA"/>
</dbReference>
<dbReference type="Proteomes" id="UP000011980">
    <property type="component" value="Unassembled WGS sequence"/>
</dbReference>
<accession>M6FGD8</accession>
<dbReference type="PATRIC" id="fig|1240687.3.peg.191"/>
<keyword evidence="1" id="KW-0812">Transmembrane</keyword>
<organism evidence="2 3">
    <name type="scientific">Leptospira kirschneri serovar Bulgarica str. Nikolaevo</name>
    <dbReference type="NCBI Taxonomy" id="1240687"/>
    <lineage>
        <taxon>Bacteria</taxon>
        <taxon>Pseudomonadati</taxon>
        <taxon>Spirochaetota</taxon>
        <taxon>Spirochaetia</taxon>
        <taxon>Leptospirales</taxon>
        <taxon>Leptospiraceae</taxon>
        <taxon>Leptospira</taxon>
    </lineage>
</organism>
<gene>
    <name evidence="2" type="ORF">LEP1GSC008_1743</name>
</gene>
<evidence type="ECO:0000313" key="2">
    <source>
        <dbReference type="EMBL" id="EMK26117.1"/>
    </source>
</evidence>
<proteinExistence type="predicted"/>
<keyword evidence="1" id="KW-0472">Membrane</keyword>